<evidence type="ECO:0000313" key="1">
    <source>
        <dbReference type="EMBL" id="QEN03982.1"/>
    </source>
</evidence>
<dbReference type="OrthoDB" id="3235126at2"/>
<organism evidence="1 2">
    <name type="scientific">Thiospirochaeta perfilievii</name>
    <dbReference type="NCBI Taxonomy" id="252967"/>
    <lineage>
        <taxon>Bacteria</taxon>
        <taxon>Pseudomonadati</taxon>
        <taxon>Spirochaetota</taxon>
        <taxon>Spirochaetia</taxon>
        <taxon>Spirochaetales</taxon>
        <taxon>Spirochaetaceae</taxon>
        <taxon>Thiospirochaeta</taxon>
    </lineage>
</organism>
<accession>A0A5C1QCR2</accession>
<dbReference type="KEGG" id="sper:EW093_04455"/>
<gene>
    <name evidence="1" type="ORF">EW093_04455</name>
</gene>
<dbReference type="RefSeq" id="WP_149567239.1">
    <property type="nucleotide sequence ID" value="NZ_CP035807.1"/>
</dbReference>
<evidence type="ECO:0000313" key="2">
    <source>
        <dbReference type="Proteomes" id="UP000323824"/>
    </source>
</evidence>
<keyword evidence="2" id="KW-1185">Reference proteome</keyword>
<dbReference type="InterPro" id="IPR014867">
    <property type="entry name" value="Spore_coat_CotH_CotH2/3/7"/>
</dbReference>
<dbReference type="PANTHER" id="PTHR40050">
    <property type="entry name" value="INNER SPORE COAT PROTEIN H"/>
    <property type="match status" value="1"/>
</dbReference>
<dbReference type="Proteomes" id="UP000323824">
    <property type="component" value="Chromosome"/>
</dbReference>
<dbReference type="EMBL" id="CP035807">
    <property type="protein sequence ID" value="QEN03982.1"/>
    <property type="molecule type" value="Genomic_DNA"/>
</dbReference>
<dbReference type="PANTHER" id="PTHR40050:SF1">
    <property type="entry name" value="INNER SPORE COAT PROTEIN H"/>
    <property type="match status" value="1"/>
</dbReference>
<protein>
    <recommendedName>
        <fullName evidence="3">Spore coat protein CotH</fullName>
    </recommendedName>
</protein>
<name>A0A5C1QCR2_9SPIO</name>
<reference evidence="1 2" key="2">
    <citation type="submission" date="2019-09" db="EMBL/GenBank/DDBJ databases">
        <title>Complete Genome Sequence and Methylome Analysis of free living Spirochaetas.</title>
        <authorList>
            <person name="Leshcheva N."/>
            <person name="Mikheeva N."/>
        </authorList>
    </citation>
    <scope>NUCLEOTIDE SEQUENCE [LARGE SCALE GENOMIC DNA]</scope>
    <source>
        <strain evidence="1 2">P</strain>
    </source>
</reference>
<proteinExistence type="predicted"/>
<evidence type="ECO:0008006" key="3">
    <source>
        <dbReference type="Google" id="ProtNLM"/>
    </source>
</evidence>
<sequence length="425" mass="50174">MKRFKKVIILLSLINISTIIFGNNFNKIFDHTVIHEIEIQISQSEWDGILSDMAINKRTGNYREAKFIYRGLAGDEVIDIVGFRTRGNTTRRYPEVNGKYQRAHFKINFDKKFHGLSKLNLKWNYNKDPSQIRELYSYDMLNKAGVFAPKTGSAKLYIKIGDKKRVDFGIYTLIEPIDKSFLKRRFGSDANDGNLYKCLWQQGGSATLYGNITKKIGVKDWTIDYRPSYDRKTNEEDTDYSDLINFAKNISRLKDSEYKEYMEDHFEIDRFLRYQAMAMLLGMPDDYWAMGNNYYLYFNNITGKIDFIPYDYDHGLGGGWEGMKGYKAIQEADIYTWLSNRSVKPLLRLLDFPEYKELYEGYLKEFIQEGGIFSFTTFKEKYDQQYKLYFPLLVNDMHEGEDMELKKYIPEYFENKLKSITSQLK</sequence>
<dbReference type="Pfam" id="PF08757">
    <property type="entry name" value="CotH"/>
    <property type="match status" value="1"/>
</dbReference>
<dbReference type="AlphaFoldDB" id="A0A5C1QCR2"/>
<reference evidence="1 2" key="1">
    <citation type="submission" date="2019-02" db="EMBL/GenBank/DDBJ databases">
        <authorList>
            <person name="Fomenkov A."/>
            <person name="Dubinina G."/>
            <person name="Grabovich M."/>
            <person name="Vincze T."/>
            <person name="Roberts R.J."/>
        </authorList>
    </citation>
    <scope>NUCLEOTIDE SEQUENCE [LARGE SCALE GENOMIC DNA]</scope>
    <source>
        <strain evidence="1 2">P</strain>
    </source>
</reference>